<dbReference type="AlphaFoldDB" id="A0A8T1U7G6"/>
<evidence type="ECO:0000313" key="3">
    <source>
        <dbReference type="Proteomes" id="UP000688947"/>
    </source>
</evidence>
<gene>
    <name evidence="2" type="ORF">JG687_00010193</name>
</gene>
<accession>A0A8T1U7G6</accession>
<dbReference type="Proteomes" id="UP000688947">
    <property type="component" value="Unassembled WGS sequence"/>
</dbReference>
<feature type="domain" description="Retrovirus-related Pol polyprotein from transposon TNT 1-94-like beta-barrel" evidence="1">
    <location>
        <begin position="1"/>
        <end position="83"/>
    </location>
</feature>
<organism evidence="2 3">
    <name type="scientific">Phytophthora cactorum</name>
    <dbReference type="NCBI Taxonomy" id="29920"/>
    <lineage>
        <taxon>Eukaryota</taxon>
        <taxon>Sar</taxon>
        <taxon>Stramenopiles</taxon>
        <taxon>Oomycota</taxon>
        <taxon>Peronosporomycetes</taxon>
        <taxon>Peronosporales</taxon>
        <taxon>Peronosporaceae</taxon>
        <taxon>Phytophthora</taxon>
    </lineage>
</organism>
<reference evidence="2" key="1">
    <citation type="submission" date="2021-01" db="EMBL/GenBank/DDBJ databases">
        <title>Phytophthora aleatoria, a newly-described species from Pinus radiata is distinct from Phytophthora cactorum isolates based on comparative genomics.</title>
        <authorList>
            <person name="Mcdougal R."/>
            <person name="Panda P."/>
            <person name="Williams N."/>
            <person name="Studholme D.J."/>
        </authorList>
    </citation>
    <scope>NUCLEOTIDE SEQUENCE</scope>
    <source>
        <strain evidence="2">NZFS 3830</strain>
    </source>
</reference>
<protein>
    <recommendedName>
        <fullName evidence="1">Retrovirus-related Pol polyprotein from transposon TNT 1-94-like beta-barrel domain-containing protein</fullName>
    </recommendedName>
</protein>
<name>A0A8T1U7G6_9STRA</name>
<sequence>MVDSGASNHLTSHSEGFKIVDDKVTLAVRVADGRTVVARVKGRQRIKALVQSRSGNEVEKGFVVNNVYLVFELPHTLLSVSALWCEGHRVSFCSRSCTISTASGGQAGCIARLDGGVYTVVSARQSNPHQHTTRTLSATALGKTLEMWHHRLGRGRPVGRSSLTTT</sequence>
<evidence type="ECO:0000313" key="2">
    <source>
        <dbReference type="EMBL" id="KAG6957118.1"/>
    </source>
</evidence>
<dbReference type="Pfam" id="PF22936">
    <property type="entry name" value="Pol_BBD"/>
    <property type="match status" value="1"/>
</dbReference>
<dbReference type="EMBL" id="JAENGZ010000566">
    <property type="protein sequence ID" value="KAG6957118.1"/>
    <property type="molecule type" value="Genomic_DNA"/>
</dbReference>
<dbReference type="OrthoDB" id="111524at2759"/>
<proteinExistence type="predicted"/>
<comment type="caution">
    <text evidence="2">The sequence shown here is derived from an EMBL/GenBank/DDBJ whole genome shotgun (WGS) entry which is preliminary data.</text>
</comment>
<dbReference type="InterPro" id="IPR054722">
    <property type="entry name" value="PolX-like_BBD"/>
</dbReference>
<evidence type="ECO:0000259" key="1">
    <source>
        <dbReference type="Pfam" id="PF22936"/>
    </source>
</evidence>